<reference evidence="2" key="1">
    <citation type="journal article" date="2014" name="Front. Microbiol.">
        <title>High frequency of phylogenetically diverse reductive dehalogenase-homologous genes in deep subseafloor sedimentary metagenomes.</title>
        <authorList>
            <person name="Kawai M."/>
            <person name="Futagami T."/>
            <person name="Toyoda A."/>
            <person name="Takaki Y."/>
            <person name="Nishi S."/>
            <person name="Hori S."/>
            <person name="Arai W."/>
            <person name="Tsubouchi T."/>
            <person name="Morono Y."/>
            <person name="Uchiyama I."/>
            <person name="Ito T."/>
            <person name="Fujiyama A."/>
            <person name="Inagaki F."/>
            <person name="Takami H."/>
        </authorList>
    </citation>
    <scope>NUCLEOTIDE SEQUENCE</scope>
    <source>
        <strain evidence="2">Expedition CK06-06</strain>
    </source>
</reference>
<keyword evidence="1" id="KW-1133">Transmembrane helix</keyword>
<evidence type="ECO:0008006" key="3">
    <source>
        <dbReference type="Google" id="ProtNLM"/>
    </source>
</evidence>
<accession>X1P0P1</accession>
<name>X1P0P1_9ZZZZ</name>
<feature type="transmembrane region" description="Helical" evidence="1">
    <location>
        <begin position="12"/>
        <end position="35"/>
    </location>
</feature>
<dbReference type="InterPro" id="IPR036259">
    <property type="entry name" value="MFS_trans_sf"/>
</dbReference>
<feature type="non-terminal residue" evidence="2">
    <location>
        <position position="1"/>
    </location>
</feature>
<dbReference type="EMBL" id="BARV01027326">
    <property type="protein sequence ID" value="GAI36001.1"/>
    <property type="molecule type" value="Genomic_DNA"/>
</dbReference>
<sequence length="62" mass="6785">GYGLSGVLASRLGYTSVFYFGSALLLVGMLLTFALPRSKVTAREKVEISAGEQFRKISRLEE</sequence>
<organism evidence="2">
    <name type="scientific">marine sediment metagenome</name>
    <dbReference type="NCBI Taxonomy" id="412755"/>
    <lineage>
        <taxon>unclassified sequences</taxon>
        <taxon>metagenomes</taxon>
        <taxon>ecological metagenomes</taxon>
    </lineage>
</organism>
<proteinExistence type="predicted"/>
<dbReference type="SUPFAM" id="SSF103473">
    <property type="entry name" value="MFS general substrate transporter"/>
    <property type="match status" value="1"/>
</dbReference>
<comment type="caution">
    <text evidence="2">The sequence shown here is derived from an EMBL/GenBank/DDBJ whole genome shotgun (WGS) entry which is preliminary data.</text>
</comment>
<protein>
    <recommendedName>
        <fullName evidence="3">Major facilitator superfamily (MFS) profile domain-containing protein</fullName>
    </recommendedName>
</protein>
<dbReference type="AlphaFoldDB" id="X1P0P1"/>
<gene>
    <name evidence="2" type="ORF">S06H3_43986</name>
</gene>
<evidence type="ECO:0000256" key="1">
    <source>
        <dbReference type="SAM" id="Phobius"/>
    </source>
</evidence>
<keyword evidence="1" id="KW-0472">Membrane</keyword>
<keyword evidence="1" id="KW-0812">Transmembrane</keyword>
<evidence type="ECO:0000313" key="2">
    <source>
        <dbReference type="EMBL" id="GAI36001.1"/>
    </source>
</evidence>
<dbReference type="Gene3D" id="1.20.1250.20">
    <property type="entry name" value="MFS general substrate transporter like domains"/>
    <property type="match status" value="1"/>
</dbReference>